<dbReference type="GO" id="GO:0070004">
    <property type="term" value="F:cysteine-type exopeptidase activity"/>
    <property type="evidence" value="ECO:0007669"/>
    <property type="project" value="InterPro"/>
</dbReference>
<evidence type="ECO:0000313" key="3">
    <source>
        <dbReference type="Proteomes" id="UP000288716"/>
    </source>
</evidence>
<dbReference type="PANTHER" id="PTHR12994">
    <property type="entry name" value="SECERNIN"/>
    <property type="match status" value="1"/>
</dbReference>
<accession>A0A443SME0</accession>
<keyword evidence="3" id="KW-1185">Reference proteome</keyword>
<name>A0A443SME0_9ACAR</name>
<dbReference type="AlphaFoldDB" id="A0A443SME0"/>
<feature type="non-terminal residue" evidence="2">
    <location>
        <position position="1"/>
    </location>
</feature>
<dbReference type="InterPro" id="IPR005322">
    <property type="entry name" value="Peptidase_C69"/>
</dbReference>
<comment type="similarity">
    <text evidence="1">Belongs to the peptidase C69 family. Secernin subfamily.</text>
</comment>
<proteinExistence type="inferred from homology"/>
<dbReference type="VEuPathDB" id="VectorBase:LDEU003365"/>
<dbReference type="PANTHER" id="PTHR12994:SF17">
    <property type="entry name" value="LD30995P"/>
    <property type="match status" value="1"/>
</dbReference>
<dbReference type="Proteomes" id="UP000288716">
    <property type="component" value="Unassembled WGS sequence"/>
</dbReference>
<evidence type="ECO:0000313" key="2">
    <source>
        <dbReference type="EMBL" id="RWS28678.1"/>
    </source>
</evidence>
<gene>
    <name evidence="2" type="ORF">B4U80_00587</name>
</gene>
<dbReference type="OrthoDB" id="5175656at2759"/>
<organism evidence="2 3">
    <name type="scientific">Leptotrombidium deliense</name>
    <dbReference type="NCBI Taxonomy" id="299467"/>
    <lineage>
        <taxon>Eukaryota</taxon>
        <taxon>Metazoa</taxon>
        <taxon>Ecdysozoa</taxon>
        <taxon>Arthropoda</taxon>
        <taxon>Chelicerata</taxon>
        <taxon>Arachnida</taxon>
        <taxon>Acari</taxon>
        <taxon>Acariformes</taxon>
        <taxon>Trombidiformes</taxon>
        <taxon>Prostigmata</taxon>
        <taxon>Anystina</taxon>
        <taxon>Parasitengona</taxon>
        <taxon>Trombiculoidea</taxon>
        <taxon>Trombiculidae</taxon>
        <taxon>Leptotrombidium</taxon>
    </lineage>
</organism>
<reference evidence="2 3" key="1">
    <citation type="journal article" date="2018" name="Gigascience">
        <title>Genomes of trombidid mites reveal novel predicted allergens and laterally-transferred genes associated with secondary metabolism.</title>
        <authorList>
            <person name="Dong X."/>
            <person name="Chaisiri K."/>
            <person name="Xia D."/>
            <person name="Armstrong S.D."/>
            <person name="Fang Y."/>
            <person name="Donnelly M.J."/>
            <person name="Kadowaki T."/>
            <person name="McGarry J.W."/>
            <person name="Darby A.C."/>
            <person name="Makepeace B.L."/>
        </authorList>
    </citation>
    <scope>NUCLEOTIDE SEQUENCE [LARGE SCALE GENOMIC DNA]</scope>
    <source>
        <strain evidence="2">UoL-UT</strain>
    </source>
</reference>
<dbReference type="GO" id="GO:0016805">
    <property type="term" value="F:dipeptidase activity"/>
    <property type="evidence" value="ECO:0007669"/>
    <property type="project" value="InterPro"/>
</dbReference>
<evidence type="ECO:0000256" key="1">
    <source>
        <dbReference type="ARBA" id="ARBA00005705"/>
    </source>
</evidence>
<dbReference type="STRING" id="299467.A0A443SME0"/>
<comment type="caution">
    <text evidence="2">The sequence shown here is derived from an EMBL/GenBank/DDBJ whole genome shotgun (WGS) entry which is preliminary data.</text>
</comment>
<protein>
    <submittedName>
        <fullName evidence="2">Secernin-2-like protein</fullName>
    </submittedName>
</protein>
<dbReference type="GO" id="GO:0006508">
    <property type="term" value="P:proteolysis"/>
    <property type="evidence" value="ECO:0007669"/>
    <property type="project" value="InterPro"/>
</dbReference>
<sequence length="264" mass="29814">QGGPCSDSDPSLTYHNSFLIVDNHDAWVLETAGKYWAAERIESGFRNISNCLSISTKIDLMSDGLKEAAVKNGLWSGNGEFNFANVFGNEGEIKVCGRYQAGLSLLKNLTESHQFDVNSMLHILRDDQICRGIHDSFPTQASQVSVLSSPGSNRAHCHWFTCTPDARVSAFKPFIFVKNVKQSQKTCSPAGSDRKHVLYARKEKFYKQCSKEEKEKMRKTLREMEATCIEEVEDTLDNFDANDESLQLSELFNDTVEAELRFYK</sequence>
<dbReference type="EMBL" id="NCKV01001267">
    <property type="protein sequence ID" value="RWS28678.1"/>
    <property type="molecule type" value="Genomic_DNA"/>
</dbReference>